<evidence type="ECO:0000313" key="2">
    <source>
        <dbReference type="Proteomes" id="UP000001542"/>
    </source>
</evidence>
<keyword evidence="2" id="KW-1185">Reference proteome</keyword>
<dbReference type="VEuPathDB" id="TrichDB:TVAGG3_0774070"/>
<dbReference type="InParanoid" id="A2EYD1"/>
<organism evidence="1 2">
    <name type="scientific">Trichomonas vaginalis (strain ATCC PRA-98 / G3)</name>
    <dbReference type="NCBI Taxonomy" id="412133"/>
    <lineage>
        <taxon>Eukaryota</taxon>
        <taxon>Metamonada</taxon>
        <taxon>Parabasalia</taxon>
        <taxon>Trichomonadida</taxon>
        <taxon>Trichomonadidae</taxon>
        <taxon>Trichomonas</taxon>
    </lineage>
</organism>
<accession>A2EYD1</accession>
<gene>
    <name evidence="1" type="ORF">TVAG_054560</name>
</gene>
<reference evidence="1" key="2">
    <citation type="journal article" date="2007" name="Science">
        <title>Draft genome sequence of the sexually transmitted pathogen Trichomonas vaginalis.</title>
        <authorList>
            <person name="Carlton J.M."/>
            <person name="Hirt R.P."/>
            <person name="Silva J.C."/>
            <person name="Delcher A.L."/>
            <person name="Schatz M."/>
            <person name="Zhao Q."/>
            <person name="Wortman J.R."/>
            <person name="Bidwell S.L."/>
            <person name="Alsmark U.C.M."/>
            <person name="Besteiro S."/>
            <person name="Sicheritz-Ponten T."/>
            <person name="Noel C.J."/>
            <person name="Dacks J.B."/>
            <person name="Foster P.G."/>
            <person name="Simillion C."/>
            <person name="Van de Peer Y."/>
            <person name="Miranda-Saavedra D."/>
            <person name="Barton G.J."/>
            <person name="Westrop G.D."/>
            <person name="Mueller S."/>
            <person name="Dessi D."/>
            <person name="Fiori P.L."/>
            <person name="Ren Q."/>
            <person name="Paulsen I."/>
            <person name="Zhang H."/>
            <person name="Bastida-Corcuera F.D."/>
            <person name="Simoes-Barbosa A."/>
            <person name="Brown M.T."/>
            <person name="Hayes R.D."/>
            <person name="Mukherjee M."/>
            <person name="Okumura C.Y."/>
            <person name="Schneider R."/>
            <person name="Smith A.J."/>
            <person name="Vanacova S."/>
            <person name="Villalvazo M."/>
            <person name="Haas B.J."/>
            <person name="Pertea M."/>
            <person name="Feldblyum T.V."/>
            <person name="Utterback T.R."/>
            <person name="Shu C.L."/>
            <person name="Osoegawa K."/>
            <person name="de Jong P.J."/>
            <person name="Hrdy I."/>
            <person name="Horvathova L."/>
            <person name="Zubacova Z."/>
            <person name="Dolezal P."/>
            <person name="Malik S.B."/>
            <person name="Logsdon J.M. Jr."/>
            <person name="Henze K."/>
            <person name="Gupta A."/>
            <person name="Wang C.C."/>
            <person name="Dunne R.L."/>
            <person name="Upcroft J.A."/>
            <person name="Upcroft P."/>
            <person name="White O."/>
            <person name="Salzberg S.L."/>
            <person name="Tang P."/>
            <person name="Chiu C.-H."/>
            <person name="Lee Y.-S."/>
            <person name="Embley T.M."/>
            <person name="Coombs G.H."/>
            <person name="Mottram J.C."/>
            <person name="Tachezy J."/>
            <person name="Fraser-Liggett C.M."/>
            <person name="Johnson P.J."/>
        </authorList>
    </citation>
    <scope>NUCLEOTIDE SEQUENCE [LARGE SCALE GENOMIC DNA]</scope>
    <source>
        <strain evidence="1">G3</strain>
    </source>
</reference>
<evidence type="ECO:0000313" key="1">
    <source>
        <dbReference type="EMBL" id="EAY02358.1"/>
    </source>
</evidence>
<sequence length="190" mass="21648">MNTSNHKITTYAAYVITDPTETGIINFTTASNTSSTEVGSLFNSRFNITKCNYLNNELTGSNNAIISCSSSSTTFLNCSFIGNKGNYLFDVKPNIVDNCYFNENNVTQTVRYNSVSFKSIQPFDFNISHYSTYYCPATYFYYNPPNLDKNKKDSRKKFKEDELDLKDINFIINKVYKTSFVEAVNFSTLT</sequence>
<dbReference type="RefSeq" id="XP_001330625.1">
    <property type="nucleotide sequence ID" value="XM_001330589.1"/>
</dbReference>
<dbReference type="EMBL" id="DS113539">
    <property type="protein sequence ID" value="EAY02358.1"/>
    <property type="molecule type" value="Genomic_DNA"/>
</dbReference>
<evidence type="ECO:0008006" key="3">
    <source>
        <dbReference type="Google" id="ProtNLM"/>
    </source>
</evidence>
<dbReference type="AlphaFoldDB" id="A2EYD1"/>
<dbReference type="VEuPathDB" id="TrichDB:TVAG_054560"/>
<name>A2EYD1_TRIV3</name>
<reference evidence="1" key="1">
    <citation type="submission" date="2006-10" db="EMBL/GenBank/DDBJ databases">
        <authorList>
            <person name="Amadeo P."/>
            <person name="Zhao Q."/>
            <person name="Wortman J."/>
            <person name="Fraser-Liggett C."/>
            <person name="Carlton J."/>
        </authorList>
    </citation>
    <scope>NUCLEOTIDE SEQUENCE</scope>
    <source>
        <strain evidence="1">G3</strain>
    </source>
</reference>
<proteinExistence type="predicted"/>
<dbReference type="Proteomes" id="UP000001542">
    <property type="component" value="Unassembled WGS sequence"/>
</dbReference>
<dbReference type="KEGG" id="tva:4760195"/>
<protein>
    <recommendedName>
        <fullName evidence="3">Right handed beta helix domain-containing protein</fullName>
    </recommendedName>
</protein>